<dbReference type="Pfam" id="PF01656">
    <property type="entry name" value="CbiA"/>
    <property type="match status" value="1"/>
</dbReference>
<evidence type="ECO:0000313" key="8">
    <source>
        <dbReference type="Proteomes" id="UP000198806"/>
    </source>
</evidence>
<dbReference type="InterPro" id="IPR027417">
    <property type="entry name" value="P-loop_NTPase"/>
</dbReference>
<comment type="function">
    <text evidence="4">Catalyzes amidations at positions B, D, E, and G on adenosylcobyrinic A,C-diamide. NH(2) groups are provided by glutamine, and one molecule of ATP is hydrogenolyzed for each amidation.</text>
</comment>
<dbReference type="Gene3D" id="3.40.50.300">
    <property type="entry name" value="P-loop containing nucleotide triphosphate hydrolases"/>
    <property type="match status" value="1"/>
</dbReference>
<dbReference type="Gene3D" id="3.40.50.880">
    <property type="match status" value="1"/>
</dbReference>
<reference evidence="7 8" key="1">
    <citation type="submission" date="2016-10" db="EMBL/GenBank/DDBJ databases">
        <authorList>
            <person name="de Groot N.N."/>
        </authorList>
    </citation>
    <scope>NUCLEOTIDE SEQUENCE [LARGE SCALE GENOMIC DNA]</scope>
    <source>
        <strain evidence="7 8">DSM 1283</strain>
    </source>
</reference>
<dbReference type="InterPro" id="IPR029062">
    <property type="entry name" value="Class_I_gatase-like"/>
</dbReference>
<feature type="domain" description="CobQ/CobB/MinD/ParA nucleotide binding" evidence="5">
    <location>
        <begin position="84"/>
        <end position="307"/>
    </location>
</feature>
<evidence type="ECO:0000256" key="3">
    <source>
        <dbReference type="ARBA" id="ARBA00022962"/>
    </source>
</evidence>
<evidence type="ECO:0000256" key="1">
    <source>
        <dbReference type="ARBA" id="ARBA00004953"/>
    </source>
</evidence>
<dbReference type="EMBL" id="FOWD01000008">
    <property type="protein sequence ID" value="SFO07917.1"/>
    <property type="molecule type" value="Genomic_DNA"/>
</dbReference>
<gene>
    <name evidence="4" type="primary">cobQ</name>
    <name evidence="7" type="ORF">SAMN04489757_10892</name>
</gene>
<dbReference type="NCBIfam" id="NF001989">
    <property type="entry name" value="PRK00784.1"/>
    <property type="match status" value="1"/>
</dbReference>
<organism evidence="7 8">
    <name type="scientific">Anaerocolumna aminovalerica</name>
    <dbReference type="NCBI Taxonomy" id="1527"/>
    <lineage>
        <taxon>Bacteria</taxon>
        <taxon>Bacillati</taxon>
        <taxon>Bacillota</taxon>
        <taxon>Clostridia</taxon>
        <taxon>Lachnospirales</taxon>
        <taxon>Lachnospiraceae</taxon>
        <taxon>Anaerocolumna</taxon>
    </lineage>
</organism>
<dbReference type="UniPathway" id="UPA00148"/>
<sequence>MKRETGENPVRTRHCDKGVAANTSLILIGKTAVNDDLLVRRPALDEATTATSNWFGMDDTFFLCLNLYLHARCGNGGFFMAKVIMVQGTMSNAGKSLLVAGLCRIFKQDGYRVAPFKSQNMALNSYITEEGLEMGRAQVMQAEAAGIKPSVLMNPILLKPTNDIGSQVIVNGEVMGNMNAKDYFKLKKKLVPDIKKAYEELEKQADIIVVEGAGSPAEINLKENDIVNMGLAEMLNAPVLLVGDIDRGGVFAQLIGTLMLLEDCEKARVKGLIINKFRGDKSILDPGITMLENKGGIPVIGVVPYMNVSLEDEDSLTSRFDKKEEAQIDIAIIRFPRISNFSDFSVFEQIKGVSVRYVDSVTQLHHPDMIILPGSKNTMGDLKWMRQNGLEAAVKKGKGDCVIFGICGGYQMLGNRISDPYSIEEGGSIRGMELFPMETVLEKEKVRTQVEGCFGKLTGVLSGLSGMGLKGYEIHMGITRLEQGCKPLCTLTNALNGQWKEDGIFGDNIYGTYVHGIFDEGTIASVIVNGLAERKGITLEGGLMMDYRSFKETQYDKLADTLRKYLDMDGIYRILEGGEYDSRSII</sequence>
<dbReference type="InterPro" id="IPR011698">
    <property type="entry name" value="GATase_3"/>
</dbReference>
<evidence type="ECO:0000256" key="2">
    <source>
        <dbReference type="ARBA" id="ARBA00022573"/>
    </source>
</evidence>
<dbReference type="InterPro" id="IPR002586">
    <property type="entry name" value="CobQ/CobB/MinD/ParA_Nub-bd_dom"/>
</dbReference>
<accession>A0A1I5E8Y6</accession>
<dbReference type="Proteomes" id="UP000198806">
    <property type="component" value="Unassembled WGS sequence"/>
</dbReference>
<dbReference type="SUPFAM" id="SSF52540">
    <property type="entry name" value="P-loop containing nucleoside triphosphate hydrolases"/>
    <property type="match status" value="1"/>
</dbReference>
<evidence type="ECO:0000259" key="6">
    <source>
        <dbReference type="Pfam" id="PF07685"/>
    </source>
</evidence>
<keyword evidence="8" id="KW-1185">Reference proteome</keyword>
<dbReference type="InterPro" id="IPR047045">
    <property type="entry name" value="CobQ_N"/>
</dbReference>
<dbReference type="GO" id="GO:0015420">
    <property type="term" value="F:ABC-type vitamin B12 transporter activity"/>
    <property type="evidence" value="ECO:0007669"/>
    <property type="project" value="UniProtKB-UniRule"/>
</dbReference>
<dbReference type="SUPFAM" id="SSF52317">
    <property type="entry name" value="Class I glutamine amidotransferase-like"/>
    <property type="match status" value="1"/>
</dbReference>
<name>A0A1I5E8Y6_9FIRM</name>
<keyword evidence="2 4" id="KW-0169">Cobalamin biosynthesis</keyword>
<dbReference type="GO" id="GO:0003824">
    <property type="term" value="F:catalytic activity"/>
    <property type="evidence" value="ECO:0007669"/>
    <property type="project" value="InterPro"/>
</dbReference>
<dbReference type="PANTHER" id="PTHR21343:SF1">
    <property type="entry name" value="COBYRIC ACID SYNTHASE"/>
    <property type="match status" value="1"/>
</dbReference>
<comment type="pathway">
    <text evidence="1 4">Cofactor biosynthesis; adenosylcobalamin biosynthesis.</text>
</comment>
<feature type="active site" description="Nucleophile" evidence="4">
    <location>
        <position position="407"/>
    </location>
</feature>
<feature type="domain" description="CobB/CobQ-like glutamine amidotransferase" evidence="6">
    <location>
        <begin position="329"/>
        <end position="521"/>
    </location>
</feature>
<keyword evidence="3 4" id="KW-0315">Glutamine amidotransferase</keyword>
<dbReference type="CDD" id="cd01750">
    <property type="entry name" value="GATase1_CobQ"/>
    <property type="match status" value="1"/>
</dbReference>
<dbReference type="InterPro" id="IPR033949">
    <property type="entry name" value="CobQ_GATase1"/>
</dbReference>
<evidence type="ECO:0000313" key="7">
    <source>
        <dbReference type="EMBL" id="SFO07917.1"/>
    </source>
</evidence>
<dbReference type="InterPro" id="IPR004459">
    <property type="entry name" value="CobQ_synth"/>
</dbReference>
<dbReference type="PANTHER" id="PTHR21343">
    <property type="entry name" value="DETHIOBIOTIN SYNTHETASE"/>
    <property type="match status" value="1"/>
</dbReference>
<evidence type="ECO:0000259" key="5">
    <source>
        <dbReference type="Pfam" id="PF01656"/>
    </source>
</evidence>
<dbReference type="STRING" id="1527.SAMN04489757_10892"/>
<dbReference type="AlphaFoldDB" id="A0A1I5E8Y6"/>
<feature type="active site" evidence="4">
    <location>
        <position position="515"/>
    </location>
</feature>
<evidence type="ECO:0000256" key="4">
    <source>
        <dbReference type="HAMAP-Rule" id="MF_00028"/>
    </source>
</evidence>
<comment type="similarity">
    <text evidence="4">Belongs to the CobB/CobQ family. CobQ subfamily.</text>
</comment>
<dbReference type="Pfam" id="PF07685">
    <property type="entry name" value="GATase_3"/>
    <property type="match status" value="1"/>
</dbReference>
<proteinExistence type="inferred from homology"/>
<dbReference type="NCBIfam" id="TIGR00313">
    <property type="entry name" value="cobQ"/>
    <property type="match status" value="1"/>
</dbReference>
<dbReference type="GO" id="GO:0009236">
    <property type="term" value="P:cobalamin biosynthetic process"/>
    <property type="evidence" value="ECO:0007669"/>
    <property type="project" value="UniProtKB-UniRule"/>
</dbReference>
<dbReference type="HAMAP" id="MF_00028">
    <property type="entry name" value="CobQ"/>
    <property type="match status" value="1"/>
</dbReference>
<dbReference type="PROSITE" id="PS51274">
    <property type="entry name" value="GATASE_COBBQ"/>
    <property type="match status" value="1"/>
</dbReference>
<dbReference type="CDD" id="cd05389">
    <property type="entry name" value="CobQ_N"/>
    <property type="match status" value="1"/>
</dbReference>
<protein>
    <recommendedName>
        <fullName evidence="4">Cobyric acid synthase</fullName>
    </recommendedName>
</protein>